<dbReference type="PROSITE" id="PS00758">
    <property type="entry name" value="ARGE_DAPE_CPG2_1"/>
    <property type="match status" value="1"/>
</dbReference>
<sequence>MLDDPIALTRALLAFQTLNPPGDEEACAAFLAEQLTRHGFVCELQRFGERRFNLVAWLEGDGPGKPLGFTGHLDTVPLGSATWSHSPFAGEIVDGRLYGRGSSDMKAGIAAFIVACQRSRDSIRRGPGVRLILTGGEETGCDGAKALCSDAPHLLGELGALLIGEPTANYPILGHKGALWLRCASHGLTAHGAMPEEGVNAIYLAAEHIGRAQTFEVGPAHPLMRKPTLNVGTISGGLNINSVPDYAAFTLDLRTAPNLDHDEIRGRLAAHLGSSAELSTLVDLPGICASPDEPWVQQVFARCQALHDAPLEEKAVPYFTDAAVLLPAIGYPPTLILGPGEPAMAHKVDEYCEVDKLQQCVELYAGLIEDWTVMHAPMND</sequence>
<gene>
    <name evidence="7" type="ORF">ALO91_00732</name>
</gene>
<evidence type="ECO:0000313" key="7">
    <source>
        <dbReference type="EMBL" id="KPW21207.1"/>
    </source>
</evidence>
<dbReference type="Proteomes" id="UP000050297">
    <property type="component" value="Unassembled WGS sequence"/>
</dbReference>
<dbReference type="RefSeq" id="WP_003403339.1">
    <property type="nucleotide sequence ID" value="NZ_LGAR01000138.1"/>
</dbReference>
<dbReference type="Pfam" id="PF01546">
    <property type="entry name" value="Peptidase_M20"/>
    <property type="match status" value="1"/>
</dbReference>
<accession>A0A0L8INT2</accession>
<dbReference type="PROSITE" id="PS00759">
    <property type="entry name" value="ARGE_DAPE_CPG2_2"/>
    <property type="match status" value="1"/>
</dbReference>
<dbReference type="PANTHER" id="PTHR43808:SF32">
    <property type="entry name" value="ARGE_DAPE-RELATED DEACYLASE"/>
    <property type="match status" value="1"/>
</dbReference>
<dbReference type="InterPro" id="IPR050072">
    <property type="entry name" value="Peptidase_M20A"/>
</dbReference>
<protein>
    <submittedName>
        <fullName evidence="7">Peptidase M20:peptidase M20</fullName>
    </submittedName>
</protein>
<evidence type="ECO:0000256" key="2">
    <source>
        <dbReference type="ARBA" id="ARBA00022723"/>
    </source>
</evidence>
<evidence type="ECO:0000256" key="3">
    <source>
        <dbReference type="ARBA" id="ARBA00022801"/>
    </source>
</evidence>
<organism evidence="7 8">
    <name type="scientific">Pseudomonas syringae pv. aceris</name>
    <dbReference type="NCBI Taxonomy" id="199198"/>
    <lineage>
        <taxon>Bacteria</taxon>
        <taxon>Pseudomonadati</taxon>
        <taxon>Pseudomonadota</taxon>
        <taxon>Gammaproteobacteria</taxon>
        <taxon>Pseudomonadales</taxon>
        <taxon>Pseudomonadaceae</taxon>
        <taxon>Pseudomonas</taxon>
        <taxon>Pseudomonas syringae</taxon>
    </lineage>
</organism>
<dbReference type="InterPro" id="IPR036264">
    <property type="entry name" value="Bact_exopeptidase_dim_dom"/>
</dbReference>
<feature type="domain" description="Peptidase M20 dimerisation" evidence="6">
    <location>
        <begin position="174"/>
        <end position="274"/>
    </location>
</feature>
<dbReference type="CDD" id="cd08659">
    <property type="entry name" value="M20_ArgE_DapE-like"/>
    <property type="match status" value="1"/>
</dbReference>
<dbReference type="GO" id="GO:0016787">
    <property type="term" value="F:hydrolase activity"/>
    <property type="evidence" value="ECO:0007669"/>
    <property type="project" value="UniProtKB-KW"/>
</dbReference>
<dbReference type="AlphaFoldDB" id="A0A0L8INT2"/>
<dbReference type="EMBL" id="LJPM01000227">
    <property type="protein sequence ID" value="KPW21207.1"/>
    <property type="molecule type" value="Genomic_DNA"/>
</dbReference>
<dbReference type="InterPro" id="IPR011650">
    <property type="entry name" value="Peptidase_M20_dimer"/>
</dbReference>
<evidence type="ECO:0000256" key="5">
    <source>
        <dbReference type="ARBA" id="ARBA00023285"/>
    </source>
</evidence>
<comment type="caution">
    <text evidence="7">The sequence shown here is derived from an EMBL/GenBank/DDBJ whole genome shotgun (WGS) entry which is preliminary data.</text>
</comment>
<dbReference type="Gene3D" id="3.30.70.360">
    <property type="match status" value="1"/>
</dbReference>
<evidence type="ECO:0000256" key="1">
    <source>
        <dbReference type="ARBA" id="ARBA00001947"/>
    </source>
</evidence>
<dbReference type="PATRIC" id="fig|199198.4.peg.4858"/>
<dbReference type="GO" id="GO:0046872">
    <property type="term" value="F:metal ion binding"/>
    <property type="evidence" value="ECO:0007669"/>
    <property type="project" value="UniProtKB-KW"/>
</dbReference>
<keyword evidence="5" id="KW-0170">Cobalt</keyword>
<dbReference type="PANTHER" id="PTHR43808">
    <property type="entry name" value="ACETYLORNITHINE DEACETYLASE"/>
    <property type="match status" value="1"/>
</dbReference>
<dbReference type="InterPro" id="IPR001261">
    <property type="entry name" value="ArgE/DapE_CS"/>
</dbReference>
<dbReference type="InterPro" id="IPR002933">
    <property type="entry name" value="Peptidase_M20"/>
</dbReference>
<evidence type="ECO:0000313" key="8">
    <source>
        <dbReference type="Proteomes" id="UP000050297"/>
    </source>
</evidence>
<dbReference type="SUPFAM" id="SSF55031">
    <property type="entry name" value="Bacterial exopeptidase dimerisation domain"/>
    <property type="match status" value="1"/>
</dbReference>
<evidence type="ECO:0000256" key="4">
    <source>
        <dbReference type="ARBA" id="ARBA00022833"/>
    </source>
</evidence>
<name>A0A0L8INT2_PSESX</name>
<dbReference type="SUPFAM" id="SSF53187">
    <property type="entry name" value="Zn-dependent exopeptidases"/>
    <property type="match status" value="1"/>
</dbReference>
<keyword evidence="3" id="KW-0378">Hydrolase</keyword>
<comment type="cofactor">
    <cofactor evidence="1">
        <name>Zn(2+)</name>
        <dbReference type="ChEBI" id="CHEBI:29105"/>
    </cofactor>
</comment>
<keyword evidence="4" id="KW-0862">Zinc</keyword>
<dbReference type="Gene3D" id="3.40.630.10">
    <property type="entry name" value="Zn peptidases"/>
    <property type="match status" value="2"/>
</dbReference>
<dbReference type="Pfam" id="PF07687">
    <property type="entry name" value="M20_dimer"/>
    <property type="match status" value="1"/>
</dbReference>
<proteinExistence type="predicted"/>
<keyword evidence="2" id="KW-0479">Metal-binding</keyword>
<reference evidence="7 8" key="1">
    <citation type="submission" date="2015-09" db="EMBL/GenBank/DDBJ databases">
        <title>Genome announcement of multiple Pseudomonas syringae strains.</title>
        <authorList>
            <person name="Thakur S."/>
            <person name="Wang P.W."/>
            <person name="Gong Y."/>
            <person name="Weir B.S."/>
            <person name="Guttman D.S."/>
        </authorList>
    </citation>
    <scope>NUCLEOTIDE SEQUENCE [LARGE SCALE GENOMIC DNA]</scope>
    <source>
        <strain evidence="7 8">ICMP2802</strain>
    </source>
</reference>
<evidence type="ECO:0000259" key="6">
    <source>
        <dbReference type="Pfam" id="PF07687"/>
    </source>
</evidence>